<organism evidence="3 4">
    <name type="scientific">Kribbella amoyensis</name>
    <dbReference type="NCBI Taxonomy" id="996641"/>
    <lineage>
        <taxon>Bacteria</taxon>
        <taxon>Bacillati</taxon>
        <taxon>Actinomycetota</taxon>
        <taxon>Actinomycetes</taxon>
        <taxon>Propionibacteriales</taxon>
        <taxon>Kribbellaceae</taxon>
        <taxon>Kribbella</taxon>
    </lineage>
</organism>
<feature type="compositionally biased region" description="Basic and acidic residues" evidence="1">
    <location>
        <begin position="1"/>
        <end position="16"/>
    </location>
</feature>
<keyword evidence="2" id="KW-0472">Membrane</keyword>
<feature type="region of interest" description="Disordered" evidence="1">
    <location>
        <begin position="1"/>
        <end position="135"/>
    </location>
</feature>
<proteinExistence type="predicted"/>
<feature type="compositionally biased region" description="Low complexity" evidence="1">
    <location>
        <begin position="29"/>
        <end position="53"/>
    </location>
</feature>
<protein>
    <submittedName>
        <fullName evidence="3">Uncharacterized protein</fullName>
    </submittedName>
</protein>
<keyword evidence="4" id="KW-1185">Reference proteome</keyword>
<evidence type="ECO:0000313" key="3">
    <source>
        <dbReference type="EMBL" id="TWD80230.1"/>
    </source>
</evidence>
<evidence type="ECO:0000256" key="1">
    <source>
        <dbReference type="SAM" id="MobiDB-lite"/>
    </source>
</evidence>
<dbReference type="AlphaFoldDB" id="A0A561BMY2"/>
<sequence length="262" mass="26606">MSDQHGDPADPDRPKPAEQAPPAGDTSRPSDATPPGAATPPSGGSTPPSGQPAVPGGDDPRPGPYQGVFGASGQQPPPPQYDPATGVERPGPYQGAFGQPGGPGPQGGFGQRGGYGQYGQQPPNPWGQPQSPYAYQQAPVAPPKQVVIASVIAFGLGGLCVLLGLFSLTAAGGEIAETLAGSSDMQGVVVAAILLSSVLYLLPAIFVRKRKQWARIMLIVVAAIGIAGGVGALPGSLIGLGLHAALLILMLQQPTKLWFQHR</sequence>
<accession>A0A561BMY2</accession>
<dbReference type="EMBL" id="VIVK01000001">
    <property type="protein sequence ID" value="TWD80230.1"/>
    <property type="molecule type" value="Genomic_DNA"/>
</dbReference>
<dbReference type="RefSeq" id="WP_145804065.1">
    <property type="nucleotide sequence ID" value="NZ_VIVK01000001.1"/>
</dbReference>
<comment type="caution">
    <text evidence="3">The sequence shown here is derived from an EMBL/GenBank/DDBJ whole genome shotgun (WGS) entry which is preliminary data.</text>
</comment>
<feature type="compositionally biased region" description="Gly residues" evidence="1">
    <location>
        <begin position="98"/>
        <end position="117"/>
    </location>
</feature>
<name>A0A561BMY2_9ACTN</name>
<reference evidence="3 4" key="1">
    <citation type="submission" date="2019-06" db="EMBL/GenBank/DDBJ databases">
        <title>Sequencing the genomes of 1000 actinobacteria strains.</title>
        <authorList>
            <person name="Klenk H.-P."/>
        </authorList>
    </citation>
    <scope>NUCLEOTIDE SEQUENCE [LARGE SCALE GENOMIC DNA]</scope>
    <source>
        <strain evidence="3 4">DSM 24683</strain>
    </source>
</reference>
<evidence type="ECO:0000256" key="2">
    <source>
        <dbReference type="SAM" id="Phobius"/>
    </source>
</evidence>
<dbReference type="Proteomes" id="UP000318380">
    <property type="component" value="Unassembled WGS sequence"/>
</dbReference>
<feature type="transmembrane region" description="Helical" evidence="2">
    <location>
        <begin position="218"/>
        <end position="251"/>
    </location>
</feature>
<dbReference type="InterPro" id="IPR036259">
    <property type="entry name" value="MFS_trans_sf"/>
</dbReference>
<keyword evidence="2" id="KW-0812">Transmembrane</keyword>
<dbReference type="OrthoDB" id="3831208at2"/>
<feature type="transmembrane region" description="Helical" evidence="2">
    <location>
        <begin position="188"/>
        <end position="206"/>
    </location>
</feature>
<keyword evidence="2" id="KW-1133">Transmembrane helix</keyword>
<feature type="transmembrane region" description="Helical" evidence="2">
    <location>
        <begin position="146"/>
        <end position="168"/>
    </location>
</feature>
<dbReference type="SUPFAM" id="SSF103473">
    <property type="entry name" value="MFS general substrate transporter"/>
    <property type="match status" value="1"/>
</dbReference>
<gene>
    <name evidence="3" type="ORF">FB561_1303</name>
</gene>
<evidence type="ECO:0000313" key="4">
    <source>
        <dbReference type="Proteomes" id="UP000318380"/>
    </source>
</evidence>